<dbReference type="InterPro" id="IPR012001">
    <property type="entry name" value="Thiamin_PyroP_enz_TPP-bd_dom"/>
</dbReference>
<accession>A0A382XEX4</accession>
<protein>
    <recommendedName>
        <fullName evidence="2">Thiamine pyrophosphate enzyme N-terminal TPP-binding domain-containing protein</fullName>
    </recommendedName>
</protein>
<dbReference type="CDD" id="cd07035">
    <property type="entry name" value="TPP_PYR_POX_like"/>
    <property type="match status" value="1"/>
</dbReference>
<organism evidence="3">
    <name type="scientific">marine metagenome</name>
    <dbReference type="NCBI Taxonomy" id="408172"/>
    <lineage>
        <taxon>unclassified sequences</taxon>
        <taxon>metagenomes</taxon>
        <taxon>ecological metagenomes</taxon>
    </lineage>
</organism>
<reference evidence="3" key="1">
    <citation type="submission" date="2018-05" db="EMBL/GenBank/DDBJ databases">
        <authorList>
            <person name="Lanie J.A."/>
            <person name="Ng W.-L."/>
            <person name="Kazmierczak K.M."/>
            <person name="Andrzejewski T.M."/>
            <person name="Davidsen T.M."/>
            <person name="Wayne K.J."/>
            <person name="Tettelin H."/>
            <person name="Glass J.I."/>
            <person name="Rusch D."/>
            <person name="Podicherti R."/>
            <person name="Tsui H.-C.T."/>
            <person name="Winkler M.E."/>
        </authorList>
    </citation>
    <scope>NUCLEOTIDE SEQUENCE</scope>
</reference>
<feature type="domain" description="Thiamine pyrophosphate enzyme N-terminal TPP-binding" evidence="2">
    <location>
        <begin position="1"/>
        <end position="104"/>
    </location>
</feature>
<dbReference type="GO" id="GO:0009097">
    <property type="term" value="P:isoleucine biosynthetic process"/>
    <property type="evidence" value="ECO:0007669"/>
    <property type="project" value="TreeGrafter"/>
</dbReference>
<proteinExistence type="inferred from homology"/>
<dbReference type="AlphaFoldDB" id="A0A382XEX4"/>
<comment type="similarity">
    <text evidence="1">Belongs to the TPP enzyme family.</text>
</comment>
<evidence type="ECO:0000256" key="1">
    <source>
        <dbReference type="ARBA" id="ARBA00007812"/>
    </source>
</evidence>
<dbReference type="PANTHER" id="PTHR18968:SF13">
    <property type="entry name" value="ACETOLACTATE SYNTHASE CATALYTIC SUBUNIT, MITOCHONDRIAL"/>
    <property type="match status" value="1"/>
</dbReference>
<dbReference type="InterPro" id="IPR045229">
    <property type="entry name" value="TPP_enz"/>
</dbReference>
<dbReference type="Gene3D" id="3.40.50.970">
    <property type="match status" value="1"/>
</dbReference>
<evidence type="ECO:0000313" key="3">
    <source>
        <dbReference type="EMBL" id="SVD69727.1"/>
    </source>
</evidence>
<dbReference type="GO" id="GO:0050660">
    <property type="term" value="F:flavin adenine dinucleotide binding"/>
    <property type="evidence" value="ECO:0007669"/>
    <property type="project" value="TreeGrafter"/>
</dbReference>
<dbReference type="GO" id="GO:0030976">
    <property type="term" value="F:thiamine pyrophosphate binding"/>
    <property type="evidence" value="ECO:0007669"/>
    <property type="project" value="InterPro"/>
</dbReference>
<dbReference type="InterPro" id="IPR029061">
    <property type="entry name" value="THDP-binding"/>
</dbReference>
<dbReference type="GO" id="GO:0005948">
    <property type="term" value="C:acetolactate synthase complex"/>
    <property type="evidence" value="ECO:0007669"/>
    <property type="project" value="TreeGrafter"/>
</dbReference>
<dbReference type="EMBL" id="UINC01167293">
    <property type="protein sequence ID" value="SVD69727.1"/>
    <property type="molecule type" value="Genomic_DNA"/>
</dbReference>
<gene>
    <name evidence="3" type="ORF">METZ01_LOCUS422581</name>
</gene>
<dbReference type="GO" id="GO:0009099">
    <property type="term" value="P:L-valine biosynthetic process"/>
    <property type="evidence" value="ECO:0007669"/>
    <property type="project" value="TreeGrafter"/>
</dbReference>
<dbReference type="SUPFAM" id="SSF52518">
    <property type="entry name" value="Thiamin diphosphate-binding fold (THDP-binding)"/>
    <property type="match status" value="1"/>
</dbReference>
<dbReference type="PANTHER" id="PTHR18968">
    <property type="entry name" value="THIAMINE PYROPHOSPHATE ENZYMES"/>
    <property type="match status" value="1"/>
</dbReference>
<feature type="non-terminal residue" evidence="3">
    <location>
        <position position="200"/>
    </location>
</feature>
<name>A0A382XEX4_9ZZZZ</name>
<sequence>MNGTALIAKILKLEGTEIITCFPSNPLIEASSKEDIRVISFRHERGALMAADGYSRTSDRQKFGVCLVQSQAGAENSVGALSQAYADNIPVLFMPGAPTLDKISVKPNFWASKIYEPVSKYAETILKVEDIPNVMRRAFHHLKNGKPGPVVVEMPQDVCSQEVPVQIENSYHSPKRHTYRPSKKAIEDASNIIHDSKNVM</sequence>
<dbReference type="Pfam" id="PF02776">
    <property type="entry name" value="TPP_enzyme_N"/>
    <property type="match status" value="1"/>
</dbReference>
<dbReference type="GO" id="GO:0003984">
    <property type="term" value="F:acetolactate synthase activity"/>
    <property type="evidence" value="ECO:0007669"/>
    <property type="project" value="TreeGrafter"/>
</dbReference>
<evidence type="ECO:0000259" key="2">
    <source>
        <dbReference type="Pfam" id="PF02776"/>
    </source>
</evidence>